<organism evidence="3">
    <name type="scientific">Hexamita inflata</name>
    <dbReference type="NCBI Taxonomy" id="28002"/>
    <lineage>
        <taxon>Eukaryota</taxon>
        <taxon>Metamonada</taxon>
        <taxon>Diplomonadida</taxon>
        <taxon>Hexamitidae</taxon>
        <taxon>Hexamitinae</taxon>
        <taxon>Hexamita</taxon>
    </lineage>
</organism>
<dbReference type="EMBL" id="CATOUU010000416">
    <property type="protein sequence ID" value="CAI9928761.1"/>
    <property type="molecule type" value="Genomic_DNA"/>
</dbReference>
<dbReference type="Pfam" id="PF04231">
    <property type="entry name" value="Endonuclease_1"/>
    <property type="match status" value="1"/>
</dbReference>
<keyword evidence="1" id="KW-0540">Nuclease</keyword>
<dbReference type="GO" id="GO:0004518">
    <property type="term" value="F:nuclease activity"/>
    <property type="evidence" value="ECO:0007669"/>
    <property type="project" value="UniProtKB-KW"/>
</dbReference>
<keyword evidence="5" id="KW-1185">Reference proteome</keyword>
<keyword evidence="2" id="KW-0378">Hydrolase</keyword>
<protein>
    <submittedName>
        <fullName evidence="3">Extracellular nuclease</fullName>
    </submittedName>
    <submittedName>
        <fullName evidence="4">Extracellular_nuclease</fullName>
    </submittedName>
</protein>
<evidence type="ECO:0000256" key="1">
    <source>
        <dbReference type="ARBA" id="ARBA00022722"/>
    </source>
</evidence>
<gene>
    <name evidence="3" type="ORF">HINF_LOCUS16406</name>
    <name evidence="4" type="ORF">HINF_LOCUS70789</name>
</gene>
<dbReference type="InterPro" id="IPR044925">
    <property type="entry name" value="His-Me_finger_sf"/>
</dbReference>
<dbReference type="PANTHER" id="PTHR33607">
    <property type="entry name" value="ENDONUCLEASE-1"/>
    <property type="match status" value="1"/>
</dbReference>
<reference evidence="3" key="1">
    <citation type="submission" date="2023-06" db="EMBL/GenBank/DDBJ databases">
        <authorList>
            <person name="Kurt Z."/>
        </authorList>
    </citation>
    <scope>NUCLEOTIDE SEQUENCE</scope>
</reference>
<reference evidence="4 5" key="2">
    <citation type="submission" date="2024-07" db="EMBL/GenBank/DDBJ databases">
        <authorList>
            <person name="Akdeniz Z."/>
        </authorList>
    </citation>
    <scope>NUCLEOTIDE SEQUENCE [LARGE SCALE GENOMIC DNA]</scope>
</reference>
<dbReference type="InterPro" id="IPR007346">
    <property type="entry name" value="Endonuclease-I"/>
</dbReference>
<evidence type="ECO:0000313" key="5">
    <source>
        <dbReference type="Proteomes" id="UP001642409"/>
    </source>
</evidence>
<dbReference type="SUPFAM" id="SSF54060">
    <property type="entry name" value="His-Me finger endonucleases"/>
    <property type="match status" value="1"/>
</dbReference>
<comment type="caution">
    <text evidence="3">The sequence shown here is derived from an EMBL/GenBank/DDBJ whole genome shotgun (WGS) entry which is preliminary data.</text>
</comment>
<dbReference type="EMBL" id="CAXDID020000535">
    <property type="protein sequence ID" value="CAL6100928.1"/>
    <property type="molecule type" value="Genomic_DNA"/>
</dbReference>
<evidence type="ECO:0000256" key="2">
    <source>
        <dbReference type="ARBA" id="ARBA00022801"/>
    </source>
</evidence>
<dbReference type="PANTHER" id="PTHR33607:SF2">
    <property type="entry name" value="ENDONUCLEASE-1"/>
    <property type="match status" value="1"/>
</dbReference>
<dbReference type="GO" id="GO:0016787">
    <property type="term" value="F:hydrolase activity"/>
    <property type="evidence" value="ECO:0007669"/>
    <property type="project" value="UniProtKB-KW"/>
</dbReference>
<dbReference type="AlphaFoldDB" id="A0AA86P198"/>
<proteinExistence type="predicted"/>
<accession>A0AA86P198</accession>
<sequence length="251" mass="28967">MLLSCLVLNEYFPGLFGEELRDELYYICQRGQKSLGYDGARSAMYSYIYNDPKNNTVECLYTGVPIKCRYGSNDATCNPDLNCEHTVPQSFFNKAAPMKSDLHHLRPTWKKANEGRSNFPFSNLMEEKVDKYYGIDYQVSTTTPSDPQNWSKLDDNVAYEVREIQKGDTARALAYFFVRYPTQAGPITRTITDVNNLIQWDAEHPPTELQRQQYLRVVEKQGNINPFYEEVGLVARAYCDLSTKYPCSLYQ</sequence>
<evidence type="ECO:0000313" key="3">
    <source>
        <dbReference type="EMBL" id="CAI9928761.1"/>
    </source>
</evidence>
<dbReference type="Proteomes" id="UP001642409">
    <property type="component" value="Unassembled WGS sequence"/>
</dbReference>
<name>A0AA86P198_9EUKA</name>
<evidence type="ECO:0000313" key="4">
    <source>
        <dbReference type="EMBL" id="CAL6100928.1"/>
    </source>
</evidence>